<comment type="caution">
    <text evidence="2">The sequence shown here is derived from an EMBL/GenBank/DDBJ whole genome shotgun (WGS) entry which is preliminary data.</text>
</comment>
<dbReference type="Proteomes" id="UP000538507">
    <property type="component" value="Unassembled WGS sequence"/>
</dbReference>
<evidence type="ECO:0000313" key="3">
    <source>
        <dbReference type="Proteomes" id="UP000538507"/>
    </source>
</evidence>
<evidence type="ECO:0008006" key="4">
    <source>
        <dbReference type="Google" id="ProtNLM"/>
    </source>
</evidence>
<evidence type="ECO:0000256" key="1">
    <source>
        <dbReference type="SAM" id="MobiDB-lite"/>
    </source>
</evidence>
<gene>
    <name evidence="2" type="ORF">GGE16_005375</name>
</gene>
<accession>A0AAE2MPQ5</accession>
<dbReference type="AlphaFoldDB" id="A0AAE2MPQ5"/>
<dbReference type="Pfam" id="PF14390">
    <property type="entry name" value="DUF4420"/>
    <property type="match status" value="1"/>
</dbReference>
<sequence>MAEEPNPEAWAELRSGRPTSDDGLVTRGLHYRDEETAILMGMDAEGDLHLLVPVSKGPSFQEFPDLNGLMVRHRVTTEGQFLGLVATAPHERVFTPVCREVVEAVLVQNREPWTAVASIVRQWQSAWRPTRQYMSQTTQVGLAGELIVLARIMIDALGSRAVLIWSGPESERHDFVSGNLHLEVKTTRASRHEHDISRLDQLWMPDGRRLLLASVQLEASVGGTLTLASLIDEVIELIRDDPAAVDDFLLKLSRLNWSDEMRRSGELLHFHLRDAALYDVDDEFPRLNEDFRPPSGVLSVRYTVSLANLPTLGVDEVIEMVRASQAFG</sequence>
<name>A0AAE2MPQ5_RHILE</name>
<evidence type="ECO:0000313" key="2">
    <source>
        <dbReference type="EMBL" id="MBB4293288.1"/>
    </source>
</evidence>
<dbReference type="EMBL" id="JACIGO010000009">
    <property type="protein sequence ID" value="MBB4293288.1"/>
    <property type="molecule type" value="Genomic_DNA"/>
</dbReference>
<organism evidence="2 3">
    <name type="scientific">Rhizobium leguminosarum</name>
    <dbReference type="NCBI Taxonomy" id="384"/>
    <lineage>
        <taxon>Bacteria</taxon>
        <taxon>Pseudomonadati</taxon>
        <taxon>Pseudomonadota</taxon>
        <taxon>Alphaproteobacteria</taxon>
        <taxon>Hyphomicrobiales</taxon>
        <taxon>Rhizobiaceae</taxon>
        <taxon>Rhizobium/Agrobacterium group</taxon>
        <taxon>Rhizobium</taxon>
    </lineage>
</organism>
<feature type="region of interest" description="Disordered" evidence="1">
    <location>
        <begin position="1"/>
        <end position="25"/>
    </location>
</feature>
<dbReference type="RefSeq" id="WP_183609901.1">
    <property type="nucleotide sequence ID" value="NZ_JACHAZ010000009.1"/>
</dbReference>
<reference evidence="2 3" key="1">
    <citation type="submission" date="2020-08" db="EMBL/GenBank/DDBJ databases">
        <title>Genomic Encyclopedia of Type Strains, Phase IV (KMG-V): Genome sequencing to study the core and pangenomes of soil and plant-associated prokaryotes.</title>
        <authorList>
            <person name="Whitman W."/>
        </authorList>
    </citation>
    <scope>NUCLEOTIDE SEQUENCE [LARGE SCALE GENOMIC DNA]</scope>
    <source>
        <strain evidence="2 3">SEMIA 415</strain>
    </source>
</reference>
<dbReference type="InterPro" id="IPR025534">
    <property type="entry name" value="DUF4420"/>
</dbReference>
<protein>
    <recommendedName>
        <fullName evidence="4">PD-(D/E)XK motif protein</fullName>
    </recommendedName>
</protein>
<proteinExistence type="predicted"/>